<organism evidence="2 3">
    <name type="scientific">Aequorivita echinoideorum</name>
    <dbReference type="NCBI Taxonomy" id="1549647"/>
    <lineage>
        <taxon>Bacteria</taxon>
        <taxon>Pseudomonadati</taxon>
        <taxon>Bacteroidota</taxon>
        <taxon>Flavobacteriia</taxon>
        <taxon>Flavobacteriales</taxon>
        <taxon>Flavobacteriaceae</taxon>
        <taxon>Aequorivita</taxon>
    </lineage>
</organism>
<keyword evidence="1" id="KW-0812">Transmembrane</keyword>
<protein>
    <recommendedName>
        <fullName evidence="4">Lipocalin-like domain-containing protein</fullName>
    </recommendedName>
</protein>
<keyword evidence="3" id="KW-1185">Reference proteome</keyword>
<reference evidence="2 3" key="1">
    <citation type="submission" date="2021-05" db="EMBL/GenBank/DDBJ databases">
        <title>Aequorivita echinoideorum JCM 30378 genome.</title>
        <authorList>
            <person name="Zhang H."/>
            <person name="Li C."/>
        </authorList>
    </citation>
    <scope>NUCLEOTIDE SEQUENCE [LARGE SCALE GENOMIC DNA]</scope>
    <source>
        <strain evidence="2 3">JCM30378</strain>
    </source>
</reference>
<accession>A0ABS5S0X4</accession>
<sequence>MKLRFIYAIFMAMLLCCIFILAKKSSPEQLIIGEWEEVSWEYEKTDHENGVHVFIDENQKDEIAQNLIIHKAEVWKFTEDKTLVFSKGTAQMEQLKWNMKGRGHILELKHNEIGSENYQIAEINQDTMVMHFNFDLQVRGIVKMTFKRIQKDSYAQKI</sequence>
<evidence type="ECO:0000313" key="2">
    <source>
        <dbReference type="EMBL" id="MBT0606815.1"/>
    </source>
</evidence>
<evidence type="ECO:0008006" key="4">
    <source>
        <dbReference type="Google" id="ProtNLM"/>
    </source>
</evidence>
<dbReference type="EMBL" id="JAHCTB010000001">
    <property type="protein sequence ID" value="MBT0606815.1"/>
    <property type="molecule type" value="Genomic_DNA"/>
</dbReference>
<evidence type="ECO:0000313" key="3">
    <source>
        <dbReference type="Proteomes" id="UP001297092"/>
    </source>
</evidence>
<comment type="caution">
    <text evidence="2">The sequence shown here is derived from an EMBL/GenBank/DDBJ whole genome shotgun (WGS) entry which is preliminary data.</text>
</comment>
<keyword evidence="1" id="KW-1133">Transmembrane helix</keyword>
<name>A0ABS5S0X4_9FLAO</name>
<feature type="transmembrane region" description="Helical" evidence="1">
    <location>
        <begin position="6"/>
        <end position="22"/>
    </location>
</feature>
<evidence type="ECO:0000256" key="1">
    <source>
        <dbReference type="SAM" id="Phobius"/>
    </source>
</evidence>
<keyword evidence="1" id="KW-0472">Membrane</keyword>
<dbReference type="RefSeq" id="WP_214111689.1">
    <property type="nucleotide sequence ID" value="NZ_JAHCTB010000001.1"/>
</dbReference>
<proteinExistence type="predicted"/>
<gene>
    <name evidence="2" type="ORF">KIV10_01345</name>
</gene>
<dbReference type="Proteomes" id="UP001297092">
    <property type="component" value="Unassembled WGS sequence"/>
</dbReference>